<feature type="compositionally biased region" description="Acidic residues" evidence="4">
    <location>
        <begin position="1749"/>
        <end position="1765"/>
    </location>
</feature>
<reference evidence="10" key="1">
    <citation type="submission" date="2015-05" db="EMBL/GenBank/DDBJ databases">
        <authorList>
            <person name="Wang D.B."/>
            <person name="Wang M."/>
        </authorList>
    </citation>
    <scope>NUCLEOTIDE SEQUENCE</scope>
    <source>
        <strain evidence="10">36-1</strain>
    </source>
</reference>
<keyword evidence="2" id="KW-0813">Transport</keyword>
<feature type="region of interest" description="Disordered" evidence="4">
    <location>
        <begin position="1018"/>
        <end position="1052"/>
    </location>
</feature>
<evidence type="ECO:0000313" key="12">
    <source>
        <dbReference type="Proteomes" id="UP001287286"/>
    </source>
</evidence>
<evidence type="ECO:0000259" key="8">
    <source>
        <dbReference type="Pfam" id="PF25037"/>
    </source>
</evidence>
<gene>
    <name evidence="10" type="ORF">PCL_06266</name>
    <name evidence="9" type="ORF">Purlil1_4089</name>
</gene>
<dbReference type="GO" id="GO:0006623">
    <property type="term" value="P:protein targeting to vacuole"/>
    <property type="evidence" value="ECO:0007669"/>
    <property type="project" value="TreeGrafter"/>
</dbReference>
<organism evidence="10 11">
    <name type="scientific">Purpureocillium lilacinum</name>
    <name type="common">Paecilomyces lilacinus</name>
    <dbReference type="NCBI Taxonomy" id="33203"/>
    <lineage>
        <taxon>Eukaryota</taxon>
        <taxon>Fungi</taxon>
        <taxon>Dikarya</taxon>
        <taxon>Ascomycota</taxon>
        <taxon>Pezizomycotina</taxon>
        <taxon>Sordariomycetes</taxon>
        <taxon>Hypocreomycetidae</taxon>
        <taxon>Hypocreales</taxon>
        <taxon>Ophiocordycipitaceae</taxon>
        <taxon>Purpureocillium</taxon>
    </lineage>
</organism>
<feature type="domain" description="Intermembrane lipid transfer protein VPS13-like C-terminal" evidence="8">
    <location>
        <begin position="3249"/>
        <end position="3351"/>
    </location>
</feature>
<feature type="domain" description="VPS13-like middle region" evidence="6">
    <location>
        <begin position="1291"/>
        <end position="2086"/>
    </location>
</feature>
<dbReference type="InterPro" id="IPR026854">
    <property type="entry name" value="VPS13_N"/>
</dbReference>
<keyword evidence="12" id="KW-1185">Reference proteome</keyword>
<dbReference type="GO" id="GO:0045324">
    <property type="term" value="P:late endosome to vacuole transport"/>
    <property type="evidence" value="ECO:0007669"/>
    <property type="project" value="TreeGrafter"/>
</dbReference>
<feature type="compositionally biased region" description="Polar residues" evidence="4">
    <location>
        <begin position="1766"/>
        <end position="1786"/>
    </location>
</feature>
<evidence type="ECO:0000259" key="7">
    <source>
        <dbReference type="Pfam" id="PF25036"/>
    </source>
</evidence>
<reference evidence="9" key="3">
    <citation type="submission" date="2023-11" db="EMBL/GenBank/DDBJ databases">
        <authorList>
            <person name="Beijen E."/>
            <person name="Ohm R.A."/>
        </authorList>
    </citation>
    <scope>NUCLEOTIDE SEQUENCE</scope>
    <source>
        <strain evidence="9">CBS 150709</strain>
    </source>
</reference>
<feature type="domain" description="Chorein N-terminal" evidence="5">
    <location>
        <begin position="204"/>
        <end position="1044"/>
    </location>
</feature>
<dbReference type="EMBL" id="JAWRVI010000011">
    <property type="protein sequence ID" value="KAK4091659.1"/>
    <property type="molecule type" value="Genomic_DNA"/>
</dbReference>
<dbReference type="InterPro" id="IPR026847">
    <property type="entry name" value="VPS13"/>
</dbReference>
<feature type="compositionally biased region" description="Basic residues" evidence="4">
    <location>
        <begin position="116"/>
        <end position="126"/>
    </location>
</feature>
<evidence type="ECO:0000256" key="1">
    <source>
        <dbReference type="ARBA" id="ARBA00006545"/>
    </source>
</evidence>
<feature type="region of interest" description="Disordered" evidence="4">
    <location>
        <begin position="99"/>
        <end position="161"/>
    </location>
</feature>
<evidence type="ECO:0000256" key="3">
    <source>
        <dbReference type="ARBA" id="ARBA00023055"/>
    </source>
</evidence>
<name>A0A2U3EM61_PURLI</name>
<dbReference type="PANTHER" id="PTHR16166:SF93">
    <property type="entry name" value="INTERMEMBRANE LIPID TRANSFER PROTEIN VPS13"/>
    <property type="match status" value="1"/>
</dbReference>
<dbReference type="InterPro" id="IPR056747">
    <property type="entry name" value="VPS13-like_M"/>
</dbReference>
<dbReference type="GO" id="GO:0007005">
    <property type="term" value="P:mitochondrion organization"/>
    <property type="evidence" value="ECO:0007669"/>
    <property type="project" value="TreeGrafter"/>
</dbReference>
<evidence type="ECO:0000256" key="4">
    <source>
        <dbReference type="SAM" id="MobiDB-lite"/>
    </source>
</evidence>
<evidence type="ECO:0000256" key="2">
    <source>
        <dbReference type="ARBA" id="ARBA00022448"/>
    </source>
</evidence>
<dbReference type="EMBL" id="LCWV01000002">
    <property type="protein sequence ID" value="PWI75608.1"/>
    <property type="molecule type" value="Genomic_DNA"/>
</dbReference>
<comment type="similarity">
    <text evidence="1">Belongs to the VPS13 family.</text>
</comment>
<feature type="domain" description="Vacuolar protein sorting-associated protein 13 VPS13 adaptor binding" evidence="7">
    <location>
        <begin position="2153"/>
        <end position="2727"/>
    </location>
</feature>
<reference evidence="9 12" key="4">
    <citation type="journal article" date="2024" name="Microbiol. Resour. Announc.">
        <title>Genome annotations for the ascomycete fungi Trichoderma harzianum, Trichoderma aggressivum, and Purpureocillium lilacinum.</title>
        <authorList>
            <person name="Beijen E.P.W."/>
            <person name="Ohm R.A."/>
        </authorList>
    </citation>
    <scope>NUCLEOTIDE SEQUENCE [LARGE SCALE GENOMIC DNA]</scope>
    <source>
        <strain evidence="9 12">CBS 150709</strain>
    </source>
</reference>
<dbReference type="InterPro" id="IPR056748">
    <property type="entry name" value="VPS13-like_C"/>
</dbReference>
<dbReference type="Pfam" id="PF25036">
    <property type="entry name" value="VPS13_VAB"/>
    <property type="match status" value="1"/>
</dbReference>
<proteinExistence type="inferred from homology"/>
<evidence type="ECO:0000313" key="11">
    <source>
        <dbReference type="Proteomes" id="UP000245956"/>
    </source>
</evidence>
<dbReference type="Pfam" id="PF25033">
    <property type="entry name" value="VPS13_M"/>
    <property type="match status" value="1"/>
</dbReference>
<sequence length="3379" mass="379736">MPGRPWVAGVSVQQRTSSTSVHGHQFLQRSRYVTHGLPLCQGQVPVRAALEKRAGLWPEVSFLIRPRDVSPTVARHVRCFAAERTPFLFPLQPHLRARARAREAPLTASRAPPPKRPGRRRRRRRQLPHDDDQSTDTIQQTATAPTYNGSARPFTNRHDTRHAASPTDVVHLILRLQHSPYPTIPRPGLRPARRRHVGGSCRRLKVGIWSGDVKLRNLELRREALDQLKLPINVMEGHLGELTLVIPWSNLRGAPVKVFIEDVYLLASPKEEAEYDQDEEERRKQRLKMEKLDSAELLKERNREGMSQEEQQKNQSFTQSLVTKIVDNLQVTVKNIHIRYEDSISAPGHPFALGFTLEEFSAVSTDGQWKPTFIQDSSNVTHKLATLGALAVYWNTDSDLFGTGREAESPDAEPMEHQEMVEKFRSMVGKANAATSHHQFILRPVSGQAKIELDKSGDIHVPKFKANLLFEEIGLVLDDDQYRDALMMVDLFHYFIRHQEYKGLQPKGVRPKEDPRAWFRFAGNAVLGKIHERNRKWSWDYFRERRDDRNRYIELFKKKKQQQSLSPQENEDLGNLEWKLDYEDLRFWRSLARNQLKKENAAALKKQSAQPEQQGWLSWMWGSKPQGKIEENEENTQMTEEQRKELYDMIDWDEKTALAEAVDVPREAVKLCIETSLSTGSFTLRQSPHGDARDLLSLHFDVFKAKALQRKDSLLANVSLGGLRVNDGTTPDSLYPEIVRVKDAPSTKQRKRLSLMELEKDDNEPFFQFEVEKNPIEREGDIAVVGKLKPLEVVWNPNFVVGIVDFFRPPERHMESITALMETAGATVEGIREQTRAGLEFALEEHKTINAELDLQAPLIIVPVSITTKESTCLIVDAGHIHVNSQLVDHDTMKEIQSKQRQSYSEEDFKRLESVMYDKFIVKLTSTQVLIGPSIQETKQQLDRTTGGSQLHVVEQINVDFVVETSILPKAPNLTKFKVSGHLPMLHATVSDSKYKNLMRIIDVAIPKLSKQDQLEIAVQEQSKQPQRPRPVSSASNRSRRKSQRERRQSTAFPFMQPQTAVILDDMDEDEDDFEDATDGVDPQHLKIHQRSFEFNFKVDTLKGSLYRSDPDKKKPDTLLVELVAERFDLAFYTRPFDMAAEVSLGSVTVEDFVDNPPDEFKSIVSSGDRDDRQAGRSLVHVKFMKVNRQSPEFMPVYEGVETNITAAVSTINLIVTRKTLLTLLDFILITFTGGNNGQEQTQEALPEIEVEEDESEDDALDVARQNANAGSIRVKVDLKSIRLILNNDGIRLATLSFNQADAGIFLRGKTMRISARLGDLSLVDDVNLGVSEESNLRKLVTIQGDDLADFRYETFDPSNQKAYPGYDSSVFLRAGSVKINFVEEPFRKIIDFLVKFGKMQALYNAARQAAVSRANQIQQSPSRFKFDVIVKTPIVVFPRLMIPGRPKRDLVTAYLGEIYAQNKFAPLDDSKDAEIAMKISAGIRNIRLTSDLHYEGDRSEELEMIDHVDLGFNVTYAEHKPGVKRPDTEIEGSLSDIKLRLTQHQLKFLMEISKSVPAAFAGEGGDTDEEAARLVDEDTLQRARTLPPSDAADQHLVDLSPELGTVENTWTKLDLVFQAGSVGLELIMANEDEPVGDLAASSLSRFSLDGTKVKTRMLSDGSLEAELLIHSFTIQDSRPRESNKFRRIMTSSNKEAQQLMASVTMSGGAERSIIAMATIDSPRVIFALDYLFALQKYATEGLAVDESSPMDDESLLESPDESDADSMQVTYTGARSGRAKSQASRQRTDAQDIAPQEGGPTTSVAFRVNLVDAQVILIANPLSASSEAIVLNIRQVLLSQQHALTFQISEVGMFLCRMDKQETSRLRIIDDFSIQMNMDTSQPSLTNIHIEVQPLILRLSLRDILLVLQIVSRASELSGIESNEPGETPAEQKARQLRNASIKNKSLSGRGHSTIAKTKGTRTIATKNPQIPVQSQPSALARHEELTATIEGVRVVLIGDLHELPILDIGVKDFTATAENWSSNLKAEAAIELYSNVYNFSKSSWEPLVEPWQVGFGVAKEPVSGLLSVDVASKKTFDITITTATIALASKSLDFLTTEQDVLDKPRGVEAPYRIRNYTGFGVVLHSKSPTSEEPLSLTLEDGQDAPWSFEHWEKMRENLLTESSQNDVTLRLEGSGFDPVKNVRINREGEFLYNLRPKTDNVSHRICVEVSLGADNVKNVTLRSPLLVENATQIPVELGVYDAQEGHLLKIEKIAPGDARPAPVGAVYEKRALVRPDSGFGYQWSRDQLWWRDLLKRPTKQLVCQGENGDPFYFQVHAEYDKSNPMSKVYPYMKIKLSAPITLENLLPYDFKYRIYDKNTKKDWSNFLRKGGVSPVHVVELSHLLLLSIDMQDTVFKASDFSIINSGSAEDFRKEGRIIVKDDQGLPLNLGLHYFKIPNSGGAFKVTVYSPYVVLNKTGLDLRIRGKSFLQQAKPAAGQFPLVDTSDQDRPKALPFMFSYGNDDNRNRALLKVDESEWSKPQSFDAIGSTSEVILPSSSKQKEIHIGITVNAGEGKYKMTKVVTLAPRFVLENKLGEEVFVRESSSSGYMTLKSGALQPLHFMQKSPVKQLCLCYPGVDNHWTSPFNIADIGTTHVKIAKAGQRQRLVRVEILLEDSTIFLHLSMETKNWPFSMRNESDTEFTFFQANPNVEDDDVEDRSGWKPIRYRLPPRSIMPYAWDFPAAKFREIVIATNHKERHVKLAEIGNQIPMKFVTPDGHQKIIDINVAADGPTQTLILSNFRASRSMYKPKALSRTNTGPEAFEVKDQDTGATFRAQLKLSGVGISLINAQLKELAYVTFRDVQFRYSDSPLIQTVSLAVKWMQIDNQLYGGIFPMILYPSVVPKKANEVDAHPSLHAMVSRVKDDSYGVLYIKYATILLQQMTVDLDEDFVFALLDFSNVPGASWTAVDEEGKLCDADLDIPEPSQQQSGQDIYFEVLNIQPMQLDLSFMRTERVNAEDKTTTRNPVMFFLNVMTMAIGNVNDAPIRFNALLLDNVRVSTPVLIQNISNHYSQEVMYQIHKILGSADFLGNPVGLFNNISSGVTDIFYEPYQGLILSDKPEEFGLGIAKGAASFAKKTVFGFSDSFSKFTGSLSKGLAAASLDKQFQDRRRITRARNRPKHALYGVAAGANSFFTSVASGVGGLARKPLEGAEQEGALGFFKGVGKGVLGLATKPAVGVLDMASNVSEGIRNTTTVFDGFELDRTRYPRFISNDGIVRPYNPREALGQYWLKQVDNGKYFNEQYIGHLELPKEDMVVMITFARILLIRSRRLTSEWDIPLKDLQTIAKERTGVSLVLRGGANGPFIPIGGGSERAFLYKMIGVAVEEFNRRFRGGE</sequence>
<comment type="caution">
    <text evidence="10">The sequence shown here is derived from an EMBL/GenBank/DDBJ whole genome shotgun (WGS) entry which is preliminary data.</text>
</comment>
<evidence type="ECO:0000259" key="6">
    <source>
        <dbReference type="Pfam" id="PF25033"/>
    </source>
</evidence>
<dbReference type="InterPro" id="IPR009543">
    <property type="entry name" value="VPS13_VAB"/>
</dbReference>
<evidence type="ECO:0000313" key="9">
    <source>
        <dbReference type="EMBL" id="KAK4091659.1"/>
    </source>
</evidence>
<dbReference type="Pfam" id="PF25037">
    <property type="entry name" value="VPS13_C"/>
    <property type="match status" value="1"/>
</dbReference>
<dbReference type="GO" id="GO:0045053">
    <property type="term" value="P:protein retention in Golgi apparatus"/>
    <property type="evidence" value="ECO:0007669"/>
    <property type="project" value="TreeGrafter"/>
</dbReference>
<dbReference type="PANTHER" id="PTHR16166">
    <property type="entry name" value="VACUOLAR PROTEIN SORTING-ASSOCIATED PROTEIN VPS13"/>
    <property type="match status" value="1"/>
</dbReference>
<dbReference type="Proteomes" id="UP001287286">
    <property type="component" value="Unassembled WGS sequence"/>
</dbReference>
<evidence type="ECO:0000313" key="10">
    <source>
        <dbReference type="EMBL" id="PWI75608.1"/>
    </source>
</evidence>
<evidence type="ECO:0000259" key="5">
    <source>
        <dbReference type="Pfam" id="PF12624"/>
    </source>
</evidence>
<reference evidence="10 11" key="2">
    <citation type="journal article" date="2016" name="Front. Microbiol.">
        <title>Genome and transcriptome sequences reveal the specific parasitism of the nematophagous Purpureocillium lilacinum 36-1.</title>
        <authorList>
            <person name="Xie J."/>
            <person name="Li S."/>
            <person name="Mo C."/>
            <person name="Xiao X."/>
            <person name="Peng D."/>
            <person name="Wang G."/>
            <person name="Xiao Y."/>
        </authorList>
    </citation>
    <scope>NUCLEOTIDE SEQUENCE [LARGE SCALE GENOMIC DNA]</scope>
    <source>
        <strain evidence="10 11">36-1</strain>
    </source>
</reference>
<protein>
    <submittedName>
        <fullName evidence="10">Vacuolar protein sorting-associated protein vps13</fullName>
    </submittedName>
</protein>
<feature type="region of interest" description="Disordered" evidence="4">
    <location>
        <begin position="1744"/>
        <end position="1799"/>
    </location>
</feature>
<dbReference type="Pfam" id="PF12624">
    <property type="entry name" value="VPS13_N"/>
    <property type="match status" value="1"/>
</dbReference>
<accession>A0A2U3EM61</accession>
<keyword evidence="3" id="KW-0445">Lipid transport</keyword>
<dbReference type="Proteomes" id="UP000245956">
    <property type="component" value="Unassembled WGS sequence"/>
</dbReference>
<dbReference type="GO" id="GO:0006869">
    <property type="term" value="P:lipid transport"/>
    <property type="evidence" value="ECO:0007669"/>
    <property type="project" value="UniProtKB-KW"/>
</dbReference>